<dbReference type="Pfam" id="PF06965">
    <property type="entry name" value="Na_H_antiport_1"/>
    <property type="match status" value="1"/>
</dbReference>
<organism evidence="5 6">
    <name type="scientific">Nonomuraea purpurea</name>
    <dbReference type="NCBI Taxonomy" id="1849276"/>
    <lineage>
        <taxon>Bacteria</taxon>
        <taxon>Bacillati</taxon>
        <taxon>Actinomycetota</taxon>
        <taxon>Actinomycetes</taxon>
        <taxon>Streptosporangiales</taxon>
        <taxon>Streptosporangiaceae</taxon>
        <taxon>Nonomuraea</taxon>
    </lineage>
</organism>
<keyword evidence="6" id="KW-1185">Reference proteome</keyword>
<evidence type="ECO:0000256" key="1">
    <source>
        <dbReference type="ARBA" id="ARBA00022448"/>
    </source>
</evidence>
<reference evidence="6" key="1">
    <citation type="journal article" date="2019" name="Int. J. Syst. Evol. Microbiol.">
        <title>The Global Catalogue of Microorganisms (GCM) 10K type strain sequencing project: providing services to taxonomists for standard genome sequencing and annotation.</title>
        <authorList>
            <consortium name="The Broad Institute Genomics Platform"/>
            <consortium name="The Broad Institute Genome Sequencing Center for Infectious Disease"/>
            <person name="Wu L."/>
            <person name="Ma J."/>
        </authorList>
    </citation>
    <scope>NUCLEOTIDE SEQUENCE [LARGE SCALE GENOMIC DNA]</scope>
    <source>
        <strain evidence="6">TBRC 1276</strain>
    </source>
</reference>
<keyword evidence="2" id="KW-0050">Antiport</keyword>
<keyword evidence="1" id="KW-0813">Transport</keyword>
<dbReference type="Gene3D" id="1.20.1530.10">
    <property type="entry name" value="Na+/H+ antiporter like domain"/>
    <property type="match status" value="1"/>
</dbReference>
<evidence type="ECO:0000256" key="2">
    <source>
        <dbReference type="ARBA" id="ARBA00022449"/>
    </source>
</evidence>
<gene>
    <name evidence="5" type="ORF">ACFOY2_26935</name>
</gene>
<evidence type="ECO:0000313" key="6">
    <source>
        <dbReference type="Proteomes" id="UP001595851"/>
    </source>
</evidence>
<accession>A0ABV8GA83</accession>
<dbReference type="RefSeq" id="WP_379530862.1">
    <property type="nucleotide sequence ID" value="NZ_JBHSBI010000014.1"/>
</dbReference>
<dbReference type="InterPro" id="IPR023171">
    <property type="entry name" value="Na/H_antiporter_dom_sf"/>
</dbReference>
<evidence type="ECO:0000256" key="4">
    <source>
        <dbReference type="ARBA" id="ARBA00023065"/>
    </source>
</evidence>
<keyword evidence="3" id="KW-0915">Sodium</keyword>
<keyword evidence="4" id="KW-0406">Ion transport</keyword>
<sequence>MAAVSLLAVIGFMMSLLIGDLAHGDDRQRAEAVTTGILASSRRSRRRCCLT</sequence>
<dbReference type="Proteomes" id="UP001595851">
    <property type="component" value="Unassembled WGS sequence"/>
</dbReference>
<evidence type="ECO:0000256" key="3">
    <source>
        <dbReference type="ARBA" id="ARBA00023053"/>
    </source>
</evidence>
<proteinExistence type="predicted"/>
<dbReference type="EMBL" id="JBHSBI010000014">
    <property type="protein sequence ID" value="MFC4010891.1"/>
    <property type="molecule type" value="Genomic_DNA"/>
</dbReference>
<name>A0ABV8GA83_9ACTN</name>
<dbReference type="InterPro" id="IPR004670">
    <property type="entry name" value="NhaA"/>
</dbReference>
<comment type="caution">
    <text evidence="5">The sequence shown here is derived from an EMBL/GenBank/DDBJ whole genome shotgun (WGS) entry which is preliminary data.</text>
</comment>
<evidence type="ECO:0000313" key="5">
    <source>
        <dbReference type="EMBL" id="MFC4010891.1"/>
    </source>
</evidence>
<protein>
    <submittedName>
        <fullName evidence="5">Na+/H+ antiporter NhaA</fullName>
    </submittedName>
</protein>